<sequence>MKIGQRLLMFGFASAVAAGGTLIAQHEGQVLSTYVDPVGILTSCYGHTGKDVSAEQEFSEQECLEQLATDLSQFNYKLMALTHPVTLTDGEHGAYLSFIYNVGEYAFRDSTLRKKLHAGDKRGACDELLRWVYAGGRKLNGLINRRTSERQLCVRDLNVQSI</sequence>
<comment type="catalytic activity">
    <reaction evidence="1 6">
        <text>Hydrolysis of (1-&gt;4)-beta-linkages between N-acetylmuramic acid and N-acetyl-D-glucosamine residues in a peptidoglycan and between N-acetyl-D-glucosamine residues in chitodextrins.</text>
        <dbReference type="EC" id="3.2.1.17"/>
    </reaction>
</comment>
<evidence type="ECO:0000256" key="7">
    <source>
        <dbReference type="SAM" id="SignalP"/>
    </source>
</evidence>
<keyword evidence="2 6" id="KW-0929">Antimicrobial</keyword>
<organism evidence="8 9">
    <name type="scientific">Shewanella surugensis</name>
    <dbReference type="NCBI Taxonomy" id="212020"/>
    <lineage>
        <taxon>Bacteria</taxon>
        <taxon>Pseudomonadati</taxon>
        <taxon>Pseudomonadota</taxon>
        <taxon>Gammaproteobacteria</taxon>
        <taxon>Alteromonadales</taxon>
        <taxon>Shewanellaceae</taxon>
        <taxon>Shewanella</taxon>
    </lineage>
</organism>
<evidence type="ECO:0000313" key="9">
    <source>
        <dbReference type="Proteomes" id="UP001203423"/>
    </source>
</evidence>
<dbReference type="PANTHER" id="PTHR38107:SF3">
    <property type="entry name" value="LYSOZYME RRRD-RELATED"/>
    <property type="match status" value="1"/>
</dbReference>
<dbReference type="PANTHER" id="PTHR38107">
    <property type="match status" value="1"/>
</dbReference>
<keyword evidence="4 6" id="KW-0378">Hydrolase</keyword>
<dbReference type="HAMAP" id="MF_04110">
    <property type="entry name" value="ENDOLYSIN_T4"/>
    <property type="match status" value="1"/>
</dbReference>
<dbReference type="Proteomes" id="UP001203423">
    <property type="component" value="Unassembled WGS sequence"/>
</dbReference>
<evidence type="ECO:0000256" key="4">
    <source>
        <dbReference type="ARBA" id="ARBA00022801"/>
    </source>
</evidence>
<evidence type="ECO:0000256" key="3">
    <source>
        <dbReference type="ARBA" id="ARBA00022638"/>
    </source>
</evidence>
<feature type="signal peptide" evidence="7">
    <location>
        <begin position="1"/>
        <end position="17"/>
    </location>
</feature>
<dbReference type="InterPro" id="IPR034690">
    <property type="entry name" value="Endolysin_T4_type"/>
</dbReference>
<reference evidence="8 9" key="1">
    <citation type="submission" date="2022-01" db="EMBL/GenBank/DDBJ databases">
        <title>Whole genome-based taxonomy of the Shewanellaceae.</title>
        <authorList>
            <person name="Martin-Rodriguez A.J."/>
        </authorList>
    </citation>
    <scope>NUCLEOTIDE SEQUENCE [LARGE SCALE GENOMIC DNA]</scope>
    <source>
        <strain evidence="8 9">DSM 17177</strain>
    </source>
</reference>
<dbReference type="CDD" id="cd16900">
    <property type="entry name" value="endolysin_R21-like"/>
    <property type="match status" value="1"/>
</dbReference>
<protein>
    <recommendedName>
        <fullName evidence="6">Lysozyme</fullName>
        <ecNumber evidence="6">3.2.1.17</ecNumber>
    </recommendedName>
</protein>
<evidence type="ECO:0000256" key="1">
    <source>
        <dbReference type="ARBA" id="ARBA00000632"/>
    </source>
</evidence>
<keyword evidence="7" id="KW-0732">Signal</keyword>
<keyword evidence="9" id="KW-1185">Reference proteome</keyword>
<dbReference type="RefSeq" id="WP_248938691.1">
    <property type="nucleotide sequence ID" value="NZ_JAKIKS010000005.1"/>
</dbReference>
<evidence type="ECO:0000313" key="8">
    <source>
        <dbReference type="EMBL" id="MCL1123404.1"/>
    </source>
</evidence>
<comment type="caution">
    <text evidence="8">The sequence shown here is derived from an EMBL/GenBank/DDBJ whole genome shotgun (WGS) entry which is preliminary data.</text>
</comment>
<keyword evidence="3 6" id="KW-0081">Bacteriolytic enzyme</keyword>
<feature type="chain" id="PRO_5046584622" description="Lysozyme" evidence="7">
    <location>
        <begin position="18"/>
        <end position="162"/>
    </location>
</feature>
<keyword evidence="5 6" id="KW-0326">Glycosidase</keyword>
<dbReference type="Gene3D" id="1.10.530.40">
    <property type="match status" value="1"/>
</dbReference>
<dbReference type="InterPro" id="IPR023347">
    <property type="entry name" value="Lysozyme_dom_sf"/>
</dbReference>
<dbReference type="InterPro" id="IPR051018">
    <property type="entry name" value="Bacteriophage_GH24"/>
</dbReference>
<dbReference type="EC" id="3.2.1.17" evidence="6"/>
<proteinExistence type="inferred from homology"/>
<evidence type="ECO:0000256" key="5">
    <source>
        <dbReference type="ARBA" id="ARBA00023295"/>
    </source>
</evidence>
<name>A0ABT0L6T6_9GAMM</name>
<evidence type="ECO:0000256" key="2">
    <source>
        <dbReference type="ARBA" id="ARBA00022529"/>
    </source>
</evidence>
<dbReference type="InterPro" id="IPR023346">
    <property type="entry name" value="Lysozyme-like_dom_sf"/>
</dbReference>
<accession>A0ABT0L6T6</accession>
<dbReference type="EMBL" id="JAKIKS010000005">
    <property type="protein sequence ID" value="MCL1123404.1"/>
    <property type="molecule type" value="Genomic_DNA"/>
</dbReference>
<gene>
    <name evidence="8" type="ORF">L2764_02635</name>
</gene>
<dbReference type="Pfam" id="PF00959">
    <property type="entry name" value="Phage_lysozyme"/>
    <property type="match status" value="1"/>
</dbReference>
<dbReference type="InterPro" id="IPR002196">
    <property type="entry name" value="Glyco_hydro_24"/>
</dbReference>
<dbReference type="SUPFAM" id="SSF53955">
    <property type="entry name" value="Lysozyme-like"/>
    <property type="match status" value="1"/>
</dbReference>
<evidence type="ECO:0000256" key="6">
    <source>
        <dbReference type="RuleBase" id="RU003788"/>
    </source>
</evidence>
<comment type="similarity">
    <text evidence="6">Belongs to the glycosyl hydrolase 24 family.</text>
</comment>